<dbReference type="InterPro" id="IPR005901">
    <property type="entry name" value="GLPGLI"/>
</dbReference>
<gene>
    <name evidence="2" type="ORF">A0O34_00075</name>
</gene>
<evidence type="ECO:0000313" key="2">
    <source>
        <dbReference type="EMBL" id="ANF49049.1"/>
    </source>
</evidence>
<dbReference type="Pfam" id="PF09697">
    <property type="entry name" value="Porph_ging"/>
    <property type="match status" value="1"/>
</dbReference>
<dbReference type="OrthoDB" id="1440774at2"/>
<sequence>MYRKISILFSILLLSLTTAFGQTADVISSSYRYHVSFVDKGKTVVDDICQLDVSKNQSYFYSLGNEDRKKKITEAFVKAQQTGTVATLTSKDYKKNIYRYSTIKNYKSKQVIVSERVSSQQLAIVQDTLSSKGWMIAKEKKVINNIVCYKAEIKKGDVITTAWFTTSIPLQEGPFYYYGLPGLIVSVKNSLGWEAQLENSNANTNKGKIIKIPRYTMVSEKQLDKAKKNAKALAEQGIYSNGDKVEKVKN</sequence>
<dbReference type="KEGG" id="chh:A0O34_00075"/>
<dbReference type="RefSeq" id="WP_066749890.1">
    <property type="nucleotide sequence ID" value="NZ_CP015199.1"/>
</dbReference>
<protein>
    <recommendedName>
        <fullName evidence="4">GLPGLI family protein</fullName>
    </recommendedName>
</protein>
<evidence type="ECO:0000313" key="3">
    <source>
        <dbReference type="Proteomes" id="UP000077824"/>
    </source>
</evidence>
<dbReference type="EMBL" id="CP015199">
    <property type="protein sequence ID" value="ANF49049.1"/>
    <property type="molecule type" value="Genomic_DNA"/>
</dbReference>
<dbReference type="Proteomes" id="UP000077824">
    <property type="component" value="Chromosome"/>
</dbReference>
<dbReference type="AlphaFoldDB" id="A0A172XPV3"/>
<name>A0A172XPV3_9FLAO</name>
<feature type="signal peptide" evidence="1">
    <location>
        <begin position="1"/>
        <end position="24"/>
    </location>
</feature>
<evidence type="ECO:0000256" key="1">
    <source>
        <dbReference type="SAM" id="SignalP"/>
    </source>
</evidence>
<evidence type="ECO:0008006" key="4">
    <source>
        <dbReference type="Google" id="ProtNLM"/>
    </source>
</evidence>
<keyword evidence="1" id="KW-0732">Signal</keyword>
<keyword evidence="3" id="KW-1185">Reference proteome</keyword>
<organism evidence="2 3">
    <name type="scientific">Chryseobacterium glaciei</name>
    <dbReference type="NCBI Taxonomy" id="1685010"/>
    <lineage>
        <taxon>Bacteria</taxon>
        <taxon>Pseudomonadati</taxon>
        <taxon>Bacteroidota</taxon>
        <taxon>Flavobacteriia</taxon>
        <taxon>Flavobacteriales</taxon>
        <taxon>Weeksellaceae</taxon>
        <taxon>Chryseobacterium group</taxon>
        <taxon>Chryseobacterium</taxon>
    </lineage>
</organism>
<dbReference type="NCBIfam" id="TIGR01200">
    <property type="entry name" value="GLPGLI"/>
    <property type="match status" value="1"/>
</dbReference>
<feature type="chain" id="PRO_5008003577" description="GLPGLI family protein" evidence="1">
    <location>
        <begin position="25"/>
        <end position="250"/>
    </location>
</feature>
<reference evidence="2 3" key="1">
    <citation type="submission" date="2016-04" db="EMBL/GenBank/DDBJ databases">
        <title>Complete Genome Sequence of Chryseobacterium sp. IHBB 10212.</title>
        <authorList>
            <person name="Pal M."/>
            <person name="Swarnkar M.K."/>
            <person name="Kaushal K."/>
            <person name="Chhibber S."/>
            <person name="Singh A.K."/>
            <person name="Gulati A."/>
        </authorList>
    </citation>
    <scope>NUCLEOTIDE SEQUENCE [LARGE SCALE GENOMIC DNA]</scope>
    <source>
        <strain evidence="2 3">IHBB 10212</strain>
    </source>
</reference>
<accession>A0A172XPV3</accession>
<dbReference type="STRING" id="1685010.A0O34_00075"/>
<proteinExistence type="predicted"/>